<gene>
    <name evidence="1" type="ORF">J1N35_013851</name>
</gene>
<evidence type="ECO:0008006" key="3">
    <source>
        <dbReference type="Google" id="ProtNLM"/>
    </source>
</evidence>
<keyword evidence="2" id="KW-1185">Reference proteome</keyword>
<name>A0A9D3VTN1_9ROSI</name>
<organism evidence="1 2">
    <name type="scientific">Gossypium stocksii</name>
    <dbReference type="NCBI Taxonomy" id="47602"/>
    <lineage>
        <taxon>Eukaryota</taxon>
        <taxon>Viridiplantae</taxon>
        <taxon>Streptophyta</taxon>
        <taxon>Embryophyta</taxon>
        <taxon>Tracheophyta</taxon>
        <taxon>Spermatophyta</taxon>
        <taxon>Magnoliopsida</taxon>
        <taxon>eudicotyledons</taxon>
        <taxon>Gunneridae</taxon>
        <taxon>Pentapetalae</taxon>
        <taxon>rosids</taxon>
        <taxon>malvids</taxon>
        <taxon>Malvales</taxon>
        <taxon>Malvaceae</taxon>
        <taxon>Malvoideae</taxon>
        <taxon>Gossypium</taxon>
    </lineage>
</organism>
<proteinExistence type="predicted"/>
<dbReference type="OrthoDB" id="999288at2759"/>
<comment type="caution">
    <text evidence="1">The sequence shown here is derived from an EMBL/GenBank/DDBJ whole genome shotgun (WGS) entry which is preliminary data.</text>
</comment>
<dbReference type="AlphaFoldDB" id="A0A9D3VTN1"/>
<evidence type="ECO:0000313" key="2">
    <source>
        <dbReference type="Proteomes" id="UP000828251"/>
    </source>
</evidence>
<dbReference type="Proteomes" id="UP000828251">
    <property type="component" value="Unassembled WGS sequence"/>
</dbReference>
<accession>A0A9D3VTN1</accession>
<protein>
    <recommendedName>
        <fullName evidence="3">CCHC-type domain-containing protein</fullName>
    </recommendedName>
</protein>
<sequence length="108" mass="12480">MGEEEKVMKKNIGIVIKSTTNEDSESSEEVDEDKEMKMFARIFIMFMKSNKGRKFQKMDKLKLESTKEKDLIICYGCKKQGHINDEDSSDDKNQEVANLYVTAINDSK</sequence>
<evidence type="ECO:0000313" key="1">
    <source>
        <dbReference type="EMBL" id="KAH1096930.1"/>
    </source>
</evidence>
<reference evidence="1 2" key="1">
    <citation type="journal article" date="2021" name="Plant Biotechnol. J.">
        <title>Multi-omics assisted identification of the key and species-specific regulatory components of drought-tolerant mechanisms in Gossypium stocksii.</title>
        <authorList>
            <person name="Yu D."/>
            <person name="Ke L."/>
            <person name="Zhang D."/>
            <person name="Wu Y."/>
            <person name="Sun Y."/>
            <person name="Mei J."/>
            <person name="Sun J."/>
            <person name="Sun Y."/>
        </authorList>
    </citation>
    <scope>NUCLEOTIDE SEQUENCE [LARGE SCALE GENOMIC DNA]</scope>
    <source>
        <strain evidence="2">cv. E1</strain>
        <tissue evidence="1">Leaf</tissue>
    </source>
</reference>
<dbReference type="EMBL" id="JAIQCV010000005">
    <property type="protein sequence ID" value="KAH1096930.1"/>
    <property type="molecule type" value="Genomic_DNA"/>
</dbReference>
<feature type="non-terminal residue" evidence="1">
    <location>
        <position position="108"/>
    </location>
</feature>